<accession>A0A7R9P765</accession>
<dbReference type="EMBL" id="OE180820">
    <property type="protein sequence ID" value="CAD7572038.1"/>
    <property type="molecule type" value="Genomic_DNA"/>
</dbReference>
<reference evidence="1" key="1">
    <citation type="submission" date="2020-11" db="EMBL/GenBank/DDBJ databases">
        <authorList>
            <person name="Tran Van P."/>
        </authorList>
    </citation>
    <scope>NUCLEOTIDE SEQUENCE</scope>
</reference>
<organism evidence="1">
    <name type="scientific">Timema californicum</name>
    <name type="common">California timema</name>
    <name type="synonym">Walking stick</name>
    <dbReference type="NCBI Taxonomy" id="61474"/>
    <lineage>
        <taxon>Eukaryota</taxon>
        <taxon>Metazoa</taxon>
        <taxon>Ecdysozoa</taxon>
        <taxon>Arthropoda</taxon>
        <taxon>Hexapoda</taxon>
        <taxon>Insecta</taxon>
        <taxon>Pterygota</taxon>
        <taxon>Neoptera</taxon>
        <taxon>Polyneoptera</taxon>
        <taxon>Phasmatodea</taxon>
        <taxon>Timematodea</taxon>
        <taxon>Timematoidea</taxon>
        <taxon>Timematidae</taxon>
        <taxon>Timema</taxon>
    </lineage>
</organism>
<name>A0A7R9P765_TIMCA</name>
<dbReference type="AlphaFoldDB" id="A0A7R9P765"/>
<evidence type="ECO:0000313" key="1">
    <source>
        <dbReference type="EMBL" id="CAD7572038.1"/>
    </source>
</evidence>
<proteinExistence type="predicted"/>
<gene>
    <name evidence="1" type="ORF">TCMB3V08_LOCUS4696</name>
</gene>
<sequence length="205" mass="23326">MLAQALEVDLKVNDIDLAHRLHTPRANRERGLPPPVIVRFASSDRRKYPSREYNQNMEVIDEFAVTLSRRRSSISNSTVPTGMGSMMLMEEEDEDEVFNSKHLEDLKAGRCEPHGEQSNKRRLTELQVRNSLCLPHLKSSYPAETQFHLPRDLKEDDIKNYASKSTQVSSVLATSCDMNANVATSIRNKGEHICHCDLKTLMKAF</sequence>
<protein>
    <submittedName>
        <fullName evidence="1">(California timema) hypothetical protein</fullName>
    </submittedName>
</protein>